<keyword evidence="9" id="KW-1185">Reference proteome</keyword>
<protein>
    <submittedName>
        <fullName evidence="8">Sodium/glucose cotransporter 2</fullName>
    </submittedName>
</protein>
<evidence type="ECO:0000256" key="2">
    <source>
        <dbReference type="ARBA" id="ARBA00006434"/>
    </source>
</evidence>
<dbReference type="EMBL" id="JALZ01000004">
    <property type="protein sequence ID" value="ETX15556.1"/>
    <property type="molecule type" value="Genomic_DNA"/>
</dbReference>
<dbReference type="AlphaFoldDB" id="X7EK57"/>
<dbReference type="InterPro" id="IPR038377">
    <property type="entry name" value="Na/Glc_symporter_sf"/>
</dbReference>
<evidence type="ECO:0000313" key="8">
    <source>
        <dbReference type="EMBL" id="ETX15556.1"/>
    </source>
</evidence>
<evidence type="ECO:0000256" key="7">
    <source>
        <dbReference type="SAM" id="Phobius"/>
    </source>
</evidence>
<feature type="transmembrane region" description="Helical" evidence="7">
    <location>
        <begin position="511"/>
        <end position="533"/>
    </location>
</feature>
<feature type="transmembrane region" description="Helical" evidence="7">
    <location>
        <begin position="319"/>
        <end position="344"/>
    </location>
</feature>
<accession>X7EK57</accession>
<comment type="similarity">
    <text evidence="2 6">Belongs to the sodium:solute symporter (SSF) (TC 2.A.21) family.</text>
</comment>
<sequence length="534" mass="58074">MGEAQFDLHLIDYLIVLAYFIGIVAHGLYVSRKRGGESDDYFLAGRNLGWFVIGFSLFASNMSGSSFVGLMGGAYENGIAIYNYEWTAAIVLILFAIFILPSYLRARIATTPEFLEMRFDVRSRKAYSIFTILAVMLIDVAGALYAGGLVISNTFGFLNIWTAAAVLALIAGIYTVMGGLAAVVVTDTVQSILLILGGLLIFVLGLQEIGGWSEIWTGVDETKHHLILPMENDFTPWHGLWGVTLLSFYLWTMNQFVAQRTLAAKDLKNGRIGALFAGFLKLPNIFIMIIPGLIALQLYPDLETPDLAFPKLAFELTPIGIRGLVMAALIAAIMSSVDSAATALASLVVKDFVQPMRPNYSEKRLVIIGQIATGCFLIFAAVYAPFIGSFGTLFGYFQSSLSYIVPTIVATYMVGLAVSWANGNGAFWTIVFGVVVGIPLFILKEITGVWEAAGLPAIHYTVMGTILFFVGIALNLGISAMTRQPRKEGVEELVWSSSEAWEMLTTVGSPAYLSPLLWGGVLFAATTGIVVWLW</sequence>
<feature type="transmembrane region" description="Helical" evidence="7">
    <location>
        <begin position="365"/>
        <end position="388"/>
    </location>
</feature>
<dbReference type="OrthoDB" id="9814523at2"/>
<feature type="transmembrane region" description="Helical" evidence="7">
    <location>
        <begin position="400"/>
        <end position="418"/>
    </location>
</feature>
<feature type="transmembrane region" description="Helical" evidence="7">
    <location>
        <begin position="425"/>
        <end position="442"/>
    </location>
</feature>
<keyword evidence="4 7" id="KW-1133">Transmembrane helix</keyword>
<dbReference type="STRING" id="1449350.OCH239_13995"/>
<evidence type="ECO:0000313" key="9">
    <source>
        <dbReference type="Proteomes" id="UP000022447"/>
    </source>
</evidence>
<evidence type="ECO:0000256" key="1">
    <source>
        <dbReference type="ARBA" id="ARBA00004141"/>
    </source>
</evidence>
<feature type="transmembrane region" description="Helical" evidence="7">
    <location>
        <begin position="272"/>
        <end position="299"/>
    </location>
</feature>
<comment type="caution">
    <text evidence="8">The sequence shown here is derived from an EMBL/GenBank/DDBJ whole genome shotgun (WGS) entry which is preliminary data.</text>
</comment>
<dbReference type="InterPro" id="IPR001734">
    <property type="entry name" value="Na/solute_symporter"/>
</dbReference>
<proteinExistence type="inferred from homology"/>
<dbReference type="PANTHER" id="PTHR11819:SF195">
    <property type="entry name" value="SODIUM_GLUCOSE COTRANSPORTER 4"/>
    <property type="match status" value="1"/>
</dbReference>
<feature type="transmembrane region" description="Helical" evidence="7">
    <location>
        <begin position="160"/>
        <end position="185"/>
    </location>
</feature>
<feature type="transmembrane region" description="Helical" evidence="7">
    <location>
        <begin position="457"/>
        <end position="478"/>
    </location>
</feature>
<organism evidence="8 9">
    <name type="scientific">Roseivivax halodurans JCM 10272</name>
    <dbReference type="NCBI Taxonomy" id="1449350"/>
    <lineage>
        <taxon>Bacteria</taxon>
        <taxon>Pseudomonadati</taxon>
        <taxon>Pseudomonadota</taxon>
        <taxon>Alphaproteobacteria</taxon>
        <taxon>Rhodobacterales</taxon>
        <taxon>Roseobacteraceae</taxon>
        <taxon>Roseivivax</taxon>
    </lineage>
</organism>
<dbReference type="NCBIfam" id="TIGR00813">
    <property type="entry name" value="sss"/>
    <property type="match status" value="1"/>
</dbReference>
<dbReference type="eggNOG" id="COG4146">
    <property type="taxonomic scope" value="Bacteria"/>
</dbReference>
<keyword evidence="5 7" id="KW-0472">Membrane</keyword>
<dbReference type="PANTHER" id="PTHR11819">
    <property type="entry name" value="SOLUTE CARRIER FAMILY 5"/>
    <property type="match status" value="1"/>
</dbReference>
<feature type="transmembrane region" description="Helical" evidence="7">
    <location>
        <begin position="127"/>
        <end position="148"/>
    </location>
</feature>
<dbReference type="GO" id="GO:0005412">
    <property type="term" value="F:D-glucose:sodium symporter activity"/>
    <property type="evidence" value="ECO:0007669"/>
    <property type="project" value="TreeGrafter"/>
</dbReference>
<dbReference type="Proteomes" id="UP000022447">
    <property type="component" value="Unassembled WGS sequence"/>
</dbReference>
<evidence type="ECO:0000256" key="3">
    <source>
        <dbReference type="ARBA" id="ARBA00022692"/>
    </source>
</evidence>
<gene>
    <name evidence="8" type="ORF">OCH239_13995</name>
</gene>
<dbReference type="Gene3D" id="1.20.1730.10">
    <property type="entry name" value="Sodium/glucose cotransporter"/>
    <property type="match status" value="1"/>
</dbReference>
<feature type="transmembrane region" description="Helical" evidence="7">
    <location>
        <begin position="235"/>
        <end position="251"/>
    </location>
</feature>
<feature type="transmembrane region" description="Helical" evidence="7">
    <location>
        <begin position="192"/>
        <end position="215"/>
    </location>
</feature>
<evidence type="ECO:0000256" key="5">
    <source>
        <dbReference type="ARBA" id="ARBA00023136"/>
    </source>
</evidence>
<reference evidence="8 9" key="1">
    <citation type="submission" date="2014-01" db="EMBL/GenBank/DDBJ databases">
        <title>Roseivivax halodurans JCM 10272 Genome Sequencing.</title>
        <authorList>
            <person name="Lai Q."/>
            <person name="Li G."/>
            <person name="Shao Z."/>
        </authorList>
    </citation>
    <scope>NUCLEOTIDE SEQUENCE [LARGE SCALE GENOMIC DNA]</scope>
    <source>
        <strain evidence="8 9">JCM 10272</strain>
    </source>
</reference>
<dbReference type="Pfam" id="PF00474">
    <property type="entry name" value="SSF"/>
    <property type="match status" value="1"/>
</dbReference>
<keyword evidence="3 7" id="KW-0812">Transmembrane</keyword>
<name>X7EK57_9RHOB</name>
<dbReference type="GO" id="GO:0005886">
    <property type="term" value="C:plasma membrane"/>
    <property type="evidence" value="ECO:0007669"/>
    <property type="project" value="TreeGrafter"/>
</dbReference>
<feature type="transmembrane region" description="Helical" evidence="7">
    <location>
        <begin position="86"/>
        <end position="106"/>
    </location>
</feature>
<feature type="transmembrane region" description="Helical" evidence="7">
    <location>
        <begin position="50"/>
        <end position="74"/>
    </location>
</feature>
<comment type="subcellular location">
    <subcellularLocation>
        <location evidence="1">Membrane</location>
        <topology evidence="1">Multi-pass membrane protein</topology>
    </subcellularLocation>
</comment>
<evidence type="ECO:0000256" key="4">
    <source>
        <dbReference type="ARBA" id="ARBA00022989"/>
    </source>
</evidence>
<dbReference type="RefSeq" id="WP_051489321.1">
    <property type="nucleotide sequence ID" value="NZ_JALZ01000004.1"/>
</dbReference>
<evidence type="ECO:0000256" key="6">
    <source>
        <dbReference type="RuleBase" id="RU362091"/>
    </source>
</evidence>
<feature type="transmembrane region" description="Helical" evidence="7">
    <location>
        <begin position="13"/>
        <end position="30"/>
    </location>
</feature>
<dbReference type="PROSITE" id="PS50283">
    <property type="entry name" value="NA_SOLUT_SYMP_3"/>
    <property type="match status" value="1"/>
</dbReference>